<feature type="non-terminal residue" evidence="1">
    <location>
        <position position="1"/>
    </location>
</feature>
<keyword evidence="2" id="KW-1185">Reference proteome</keyword>
<comment type="caution">
    <text evidence="1">The sequence shown here is derived from an EMBL/GenBank/DDBJ whole genome shotgun (WGS) entry which is preliminary data.</text>
</comment>
<sequence>KEVYNESIVEDIEEIGMAPSTNLRGTGTQDEGRTDAATPEVVVAKAINPLDHTAANKAWYKKVFPVPPGPSMKNAP</sequence>
<gene>
    <name evidence="1" type="ORF">HAX54_040156</name>
</gene>
<evidence type="ECO:0000313" key="1">
    <source>
        <dbReference type="EMBL" id="MCE0481943.1"/>
    </source>
</evidence>
<evidence type="ECO:0000313" key="2">
    <source>
        <dbReference type="Proteomes" id="UP000823775"/>
    </source>
</evidence>
<organism evidence="1 2">
    <name type="scientific">Datura stramonium</name>
    <name type="common">Jimsonweed</name>
    <name type="synonym">Common thornapple</name>
    <dbReference type="NCBI Taxonomy" id="4076"/>
    <lineage>
        <taxon>Eukaryota</taxon>
        <taxon>Viridiplantae</taxon>
        <taxon>Streptophyta</taxon>
        <taxon>Embryophyta</taxon>
        <taxon>Tracheophyta</taxon>
        <taxon>Spermatophyta</taxon>
        <taxon>Magnoliopsida</taxon>
        <taxon>eudicotyledons</taxon>
        <taxon>Gunneridae</taxon>
        <taxon>Pentapetalae</taxon>
        <taxon>asterids</taxon>
        <taxon>lamiids</taxon>
        <taxon>Solanales</taxon>
        <taxon>Solanaceae</taxon>
        <taxon>Solanoideae</taxon>
        <taxon>Datureae</taxon>
        <taxon>Datura</taxon>
    </lineage>
</organism>
<proteinExistence type="predicted"/>
<name>A0ABS8VR29_DATST</name>
<protein>
    <submittedName>
        <fullName evidence="1">Uncharacterized protein</fullName>
    </submittedName>
</protein>
<accession>A0ABS8VR29</accession>
<dbReference type="EMBL" id="JACEIK010005637">
    <property type="protein sequence ID" value="MCE0481943.1"/>
    <property type="molecule type" value="Genomic_DNA"/>
</dbReference>
<reference evidence="1 2" key="1">
    <citation type="journal article" date="2021" name="BMC Genomics">
        <title>Datura genome reveals duplications of psychoactive alkaloid biosynthetic genes and high mutation rate following tissue culture.</title>
        <authorList>
            <person name="Rajewski A."/>
            <person name="Carter-House D."/>
            <person name="Stajich J."/>
            <person name="Litt A."/>
        </authorList>
    </citation>
    <scope>NUCLEOTIDE SEQUENCE [LARGE SCALE GENOMIC DNA]</scope>
    <source>
        <strain evidence="1">AR-01</strain>
    </source>
</reference>
<feature type="non-terminal residue" evidence="1">
    <location>
        <position position="76"/>
    </location>
</feature>
<dbReference type="Proteomes" id="UP000823775">
    <property type="component" value="Unassembled WGS sequence"/>
</dbReference>